<dbReference type="PANTHER" id="PTHR31170:SF25">
    <property type="entry name" value="BNAA09G04570D PROTEIN"/>
    <property type="match status" value="1"/>
</dbReference>
<accession>A0AAV8TXD6</accession>
<keyword evidence="1" id="KW-0812">Transmembrane</keyword>
<keyword evidence="3" id="KW-1185">Reference proteome</keyword>
<sequence length="206" mass="23859">MLIHRFADEMIHFEGRAKDEKADSATDESFNEENSLLELIWMKLVKKGLLFCKLKIPSFGVREEGMRLVFNLIAFEMHPNFNKDPVVTSYISFLNSLIATKEDVAELRKARILSNFLPNDEDVLKTFRELTSSLKPYPDIFFGTRKQVIKYFNSKKSMTAEKWISDAMHVYFRSPWTTIASISATILLIMTIIQAVFSVLAYVQRK</sequence>
<dbReference type="Pfam" id="PF03140">
    <property type="entry name" value="DUF247"/>
    <property type="match status" value="1"/>
</dbReference>
<feature type="transmembrane region" description="Helical" evidence="1">
    <location>
        <begin position="179"/>
        <end position="203"/>
    </location>
</feature>
<proteinExistence type="predicted"/>
<evidence type="ECO:0000313" key="3">
    <source>
        <dbReference type="Proteomes" id="UP001159364"/>
    </source>
</evidence>
<gene>
    <name evidence="2" type="ORF">K2173_018025</name>
</gene>
<name>A0AAV8TXD6_9ROSI</name>
<dbReference type="PANTHER" id="PTHR31170">
    <property type="entry name" value="BNAC04G53230D PROTEIN"/>
    <property type="match status" value="1"/>
</dbReference>
<protein>
    <submittedName>
        <fullName evidence="2">Uncharacterized protein</fullName>
    </submittedName>
</protein>
<evidence type="ECO:0000256" key="1">
    <source>
        <dbReference type="SAM" id="Phobius"/>
    </source>
</evidence>
<keyword evidence="1" id="KW-1133">Transmembrane helix</keyword>
<dbReference type="InterPro" id="IPR004158">
    <property type="entry name" value="DUF247_pln"/>
</dbReference>
<dbReference type="EMBL" id="JAIWQS010000003">
    <property type="protein sequence ID" value="KAJ8770534.1"/>
    <property type="molecule type" value="Genomic_DNA"/>
</dbReference>
<evidence type="ECO:0000313" key="2">
    <source>
        <dbReference type="EMBL" id="KAJ8770534.1"/>
    </source>
</evidence>
<dbReference type="AlphaFoldDB" id="A0AAV8TXD6"/>
<reference evidence="2 3" key="1">
    <citation type="submission" date="2021-09" db="EMBL/GenBank/DDBJ databases">
        <title>Genomic insights and catalytic innovation underlie evolution of tropane alkaloids biosynthesis.</title>
        <authorList>
            <person name="Wang Y.-J."/>
            <person name="Tian T."/>
            <person name="Huang J.-P."/>
            <person name="Huang S.-X."/>
        </authorList>
    </citation>
    <scope>NUCLEOTIDE SEQUENCE [LARGE SCALE GENOMIC DNA]</scope>
    <source>
        <strain evidence="2">KIB-2018</strain>
        <tissue evidence="2">Leaf</tissue>
    </source>
</reference>
<organism evidence="2 3">
    <name type="scientific">Erythroxylum novogranatense</name>
    <dbReference type="NCBI Taxonomy" id="1862640"/>
    <lineage>
        <taxon>Eukaryota</taxon>
        <taxon>Viridiplantae</taxon>
        <taxon>Streptophyta</taxon>
        <taxon>Embryophyta</taxon>
        <taxon>Tracheophyta</taxon>
        <taxon>Spermatophyta</taxon>
        <taxon>Magnoliopsida</taxon>
        <taxon>eudicotyledons</taxon>
        <taxon>Gunneridae</taxon>
        <taxon>Pentapetalae</taxon>
        <taxon>rosids</taxon>
        <taxon>fabids</taxon>
        <taxon>Malpighiales</taxon>
        <taxon>Erythroxylaceae</taxon>
        <taxon>Erythroxylum</taxon>
    </lineage>
</organism>
<comment type="caution">
    <text evidence="2">The sequence shown here is derived from an EMBL/GenBank/DDBJ whole genome shotgun (WGS) entry which is preliminary data.</text>
</comment>
<keyword evidence="1" id="KW-0472">Membrane</keyword>
<dbReference type="Proteomes" id="UP001159364">
    <property type="component" value="Linkage Group LG03"/>
</dbReference>